<keyword evidence="5" id="KW-0227">DNA damage</keyword>
<dbReference type="InterPro" id="IPR004595">
    <property type="entry name" value="TFIIH_C1-like_dom"/>
</dbReference>
<keyword evidence="6" id="KW-0863">Zinc-finger</keyword>
<dbReference type="PANTHER" id="PTHR12695:SF2">
    <property type="entry name" value="GENERAL TRANSCRIPTION FACTOR IIH SUBUNIT 2-RELATED"/>
    <property type="match status" value="1"/>
</dbReference>
<dbReference type="STRING" id="56408.A0A1E5R1M2"/>
<keyword evidence="9" id="KW-0804">Transcription</keyword>
<dbReference type="Pfam" id="PF07975">
    <property type="entry name" value="C1_4"/>
    <property type="match status" value="1"/>
</dbReference>
<evidence type="ECO:0000256" key="10">
    <source>
        <dbReference type="ARBA" id="ARBA00023204"/>
    </source>
</evidence>
<evidence type="ECO:0000259" key="13">
    <source>
        <dbReference type="PROSITE" id="PS50234"/>
    </source>
</evidence>
<dbReference type="GO" id="GO:0008270">
    <property type="term" value="F:zinc ion binding"/>
    <property type="evidence" value="ECO:0007669"/>
    <property type="project" value="UniProtKB-KW"/>
</dbReference>
<dbReference type="SMART" id="SM00327">
    <property type="entry name" value="VWA"/>
    <property type="match status" value="1"/>
</dbReference>
<dbReference type="Gene3D" id="3.30.40.10">
    <property type="entry name" value="Zinc/RING finger domain, C3HC4 (zinc finger)"/>
    <property type="match status" value="1"/>
</dbReference>
<dbReference type="Pfam" id="PF04056">
    <property type="entry name" value="Ssl1"/>
    <property type="match status" value="1"/>
</dbReference>
<comment type="similarity">
    <text evidence="3">Belongs to the GTF2H2 family.</text>
</comment>
<dbReference type="InterPro" id="IPR007198">
    <property type="entry name" value="Ssl1-like"/>
</dbReference>
<evidence type="ECO:0000313" key="14">
    <source>
        <dbReference type="EMBL" id="OEJ80796.1"/>
    </source>
</evidence>
<evidence type="ECO:0000256" key="7">
    <source>
        <dbReference type="ARBA" id="ARBA00022833"/>
    </source>
</evidence>
<evidence type="ECO:0000256" key="2">
    <source>
        <dbReference type="ARBA" id="ARBA00004123"/>
    </source>
</evidence>
<evidence type="ECO:0000256" key="4">
    <source>
        <dbReference type="ARBA" id="ARBA00022723"/>
    </source>
</evidence>
<feature type="region of interest" description="Disordered" evidence="12">
    <location>
        <begin position="1"/>
        <end position="42"/>
    </location>
</feature>
<keyword evidence="15" id="KW-1185">Reference proteome</keyword>
<dbReference type="GO" id="GO:0000439">
    <property type="term" value="C:transcription factor TFIIH core complex"/>
    <property type="evidence" value="ECO:0007669"/>
    <property type="project" value="InterPro"/>
</dbReference>
<evidence type="ECO:0000256" key="12">
    <source>
        <dbReference type="SAM" id="MobiDB-lite"/>
    </source>
</evidence>
<dbReference type="GO" id="GO:0005675">
    <property type="term" value="C:transcription factor TFIIH holo complex"/>
    <property type="evidence" value="ECO:0007669"/>
    <property type="project" value="TreeGrafter"/>
</dbReference>
<feature type="compositionally biased region" description="Basic and acidic residues" evidence="12">
    <location>
        <begin position="144"/>
        <end position="156"/>
    </location>
</feature>
<keyword evidence="10" id="KW-0234">DNA repair</keyword>
<evidence type="ECO:0000256" key="9">
    <source>
        <dbReference type="ARBA" id="ARBA00023163"/>
    </source>
</evidence>
<evidence type="ECO:0000256" key="5">
    <source>
        <dbReference type="ARBA" id="ARBA00022763"/>
    </source>
</evidence>
<accession>A0A1E5R1M2</accession>
<dbReference type="SMART" id="SM01047">
    <property type="entry name" value="C1_4"/>
    <property type="match status" value="1"/>
</dbReference>
<keyword evidence="8" id="KW-0805">Transcription regulation</keyword>
<sequence>MFSDEEGDRDESIVVNRRKRPGLGTEEDERSATPEGVANNNLQLKKRKTVAFSNEEGGYEDDDLSGNFPAAKQNKDRLKNFRDQISSNKRRLKKRVEESESDADEEVPGKPTSKQKARHKSSDRERRREKGKNKKGSSSSGSSNKKESKESENNGYAWEDKIQRPWDIVDAAVGDDDETIIAAKIMELRRKRASIDIKPFQRGIIRSLIIAIDFSEVMGEKDLRPSRLHMSVQYCIEFVYDFFDQNPISQLGVISMKNGVAQVVSPMSGNPQDHIEILQNLKRKLEPKGFPSLQNGLELSRGLLMNAPAHSTREILIIYGSLSSTDPGDIHQTIQSLVEEKIRVNIIGLTAQVSICKELCKQTNYGDESFYNVILNEQHFKDLVMEAVTPLPMNKLNKSFTLVKMGFPTRAVEDTPSFCACHSKLVHGGYYCPNCNNKVCSLPIVCPCCQLMLILSTHIARSYHHLIPLKTFKEVPIQNDFPTNHCFGCQRRFPKLENKKTGELLTSMRYRCDDCKHDFCIECDAFVHEMLHNCPGCESKTNI</sequence>
<comment type="caution">
    <text evidence="14">The sequence shown here is derived from an EMBL/GenBank/DDBJ whole genome shotgun (WGS) entry which is preliminary data.</text>
</comment>
<dbReference type="CDD" id="cd01453">
    <property type="entry name" value="vWA_transcription_factor_IIH_type"/>
    <property type="match status" value="1"/>
</dbReference>
<dbReference type="PANTHER" id="PTHR12695">
    <property type="entry name" value="GENERAL TRANSCRIPTION FACTOR IIH SUBUNIT 2"/>
    <property type="match status" value="1"/>
</dbReference>
<dbReference type="FunFam" id="3.40.50.410:FF:000015">
    <property type="entry name" value="General transcription factor IIH subunit 2"/>
    <property type="match status" value="1"/>
</dbReference>
<dbReference type="SUPFAM" id="SSF53300">
    <property type="entry name" value="vWA-like"/>
    <property type="match status" value="1"/>
</dbReference>
<evidence type="ECO:0000256" key="8">
    <source>
        <dbReference type="ARBA" id="ARBA00023015"/>
    </source>
</evidence>
<comment type="subcellular location">
    <subcellularLocation>
        <location evidence="2">Nucleus</location>
    </subcellularLocation>
</comment>
<feature type="compositionally biased region" description="Basic and acidic residues" evidence="12">
    <location>
        <begin position="73"/>
        <end position="82"/>
    </location>
</feature>
<dbReference type="OrthoDB" id="284275at2759"/>
<dbReference type="AlphaFoldDB" id="A0A1E5R1M2"/>
<gene>
    <name evidence="14" type="ORF">AWRI3579_g3999</name>
</gene>
<dbReference type="InterPro" id="IPR012170">
    <property type="entry name" value="TFIIH_SSL1/p44"/>
</dbReference>
<dbReference type="FunCoup" id="A0A1E5R1M2">
    <property type="interactions" value="1038"/>
</dbReference>
<dbReference type="InterPro" id="IPR013087">
    <property type="entry name" value="Znf_C2H2_type"/>
</dbReference>
<proteinExistence type="inferred from homology"/>
<evidence type="ECO:0000256" key="11">
    <source>
        <dbReference type="ARBA" id="ARBA00023242"/>
    </source>
</evidence>
<organism evidence="14 15">
    <name type="scientific">Hanseniaspora osmophila</name>
    <dbReference type="NCBI Taxonomy" id="56408"/>
    <lineage>
        <taxon>Eukaryota</taxon>
        <taxon>Fungi</taxon>
        <taxon>Dikarya</taxon>
        <taxon>Ascomycota</taxon>
        <taxon>Saccharomycotina</taxon>
        <taxon>Saccharomycetes</taxon>
        <taxon>Saccharomycodales</taxon>
        <taxon>Saccharomycodaceae</taxon>
        <taxon>Hanseniaspora</taxon>
    </lineage>
</organism>
<dbReference type="SUPFAM" id="SSF57889">
    <property type="entry name" value="Cysteine-rich domain"/>
    <property type="match status" value="1"/>
</dbReference>
<dbReference type="PROSITE" id="PS50234">
    <property type="entry name" value="VWFA"/>
    <property type="match status" value="1"/>
</dbReference>
<feature type="domain" description="VWFA" evidence="13">
    <location>
        <begin position="207"/>
        <end position="388"/>
    </location>
</feature>
<dbReference type="NCBIfam" id="TIGR00622">
    <property type="entry name" value="ssl1"/>
    <property type="match status" value="1"/>
</dbReference>
<keyword evidence="11" id="KW-0539">Nucleus</keyword>
<dbReference type="InterPro" id="IPR002035">
    <property type="entry name" value="VWF_A"/>
</dbReference>
<dbReference type="InterPro" id="IPR046349">
    <property type="entry name" value="C1-like_sf"/>
</dbReference>
<dbReference type="FunFam" id="3.30.40.10:FF:000477">
    <property type="entry name" value="General transcription and DNA repair factor IIH"/>
    <property type="match status" value="1"/>
</dbReference>
<reference evidence="15" key="1">
    <citation type="journal article" date="2016" name="Genome Announc.">
        <title>Genome sequences of three species of Hanseniaspora isolated from spontaneous wine fermentations.</title>
        <authorList>
            <person name="Sternes P.R."/>
            <person name="Lee D."/>
            <person name="Kutyna D.R."/>
            <person name="Borneman A.R."/>
        </authorList>
    </citation>
    <scope>NUCLEOTIDE SEQUENCE [LARGE SCALE GENOMIC DNA]</scope>
    <source>
        <strain evidence="15">AWRI3579</strain>
    </source>
</reference>
<dbReference type="InterPro" id="IPR036465">
    <property type="entry name" value="vWFA_dom_sf"/>
</dbReference>
<dbReference type="GO" id="GO:0006289">
    <property type="term" value="P:nucleotide-excision repair"/>
    <property type="evidence" value="ECO:0007669"/>
    <property type="project" value="InterPro"/>
</dbReference>
<comment type="function">
    <text evidence="1">Component of the general transcription and DNA repair factor IIH (TFIIH) core complex, which is involved in general and transcription-coupled nucleotide excision repair (NER) of damaged DNA and, when complexed to TFIIK, in RNA transcription by RNA polymerase II. In NER, TFIIH acts by opening DNA around the lesion to allow the excision of the damaged oligonucleotide and its replacement by a new DNA fragment. In transcription, TFIIH has an essential role in transcription initiation. When the pre-initiation complex (PIC) has been established, TFIIH is required for promoter opening and promoter escape. Phosphorylation of the C-terminal tail (CTD) of the largest subunit of RNA polymerase II by the kinase module TFIIK controls the initiation of transcription.</text>
</comment>
<dbReference type="Gene3D" id="3.40.50.410">
    <property type="entry name" value="von Willebrand factor, type A domain"/>
    <property type="match status" value="1"/>
</dbReference>
<keyword evidence="7" id="KW-0862">Zinc</keyword>
<protein>
    <submittedName>
        <fullName evidence="14">Suppressor of stem-loop protein 1</fullName>
    </submittedName>
</protein>
<dbReference type="GO" id="GO:0006357">
    <property type="term" value="P:regulation of transcription by RNA polymerase II"/>
    <property type="evidence" value="ECO:0007669"/>
    <property type="project" value="TreeGrafter"/>
</dbReference>
<evidence type="ECO:0000256" key="3">
    <source>
        <dbReference type="ARBA" id="ARBA00006092"/>
    </source>
</evidence>
<name>A0A1E5R1M2_9ASCO</name>
<dbReference type="EMBL" id="LPNM01000011">
    <property type="protein sequence ID" value="OEJ80796.1"/>
    <property type="molecule type" value="Genomic_DNA"/>
</dbReference>
<evidence type="ECO:0000256" key="6">
    <source>
        <dbReference type="ARBA" id="ARBA00022771"/>
    </source>
</evidence>
<evidence type="ECO:0000313" key="15">
    <source>
        <dbReference type="Proteomes" id="UP000095728"/>
    </source>
</evidence>
<feature type="region of interest" description="Disordered" evidence="12">
    <location>
        <begin position="56"/>
        <end position="156"/>
    </location>
</feature>
<dbReference type="InParanoid" id="A0A1E5R1M2"/>
<dbReference type="InterPro" id="IPR013083">
    <property type="entry name" value="Znf_RING/FYVE/PHD"/>
</dbReference>
<evidence type="ECO:0000256" key="1">
    <source>
        <dbReference type="ARBA" id="ARBA00002817"/>
    </source>
</evidence>
<dbReference type="PROSITE" id="PS00028">
    <property type="entry name" value="ZINC_FINGER_C2H2_1"/>
    <property type="match status" value="1"/>
</dbReference>
<keyword evidence="4" id="KW-0479">Metal-binding</keyword>
<dbReference type="GO" id="GO:0006367">
    <property type="term" value="P:transcription initiation at RNA polymerase II promoter"/>
    <property type="evidence" value="ECO:0007669"/>
    <property type="project" value="UniProtKB-ARBA"/>
</dbReference>
<dbReference type="Proteomes" id="UP000095728">
    <property type="component" value="Unassembled WGS sequence"/>
</dbReference>